<evidence type="ECO:0000313" key="2">
    <source>
        <dbReference type="Proteomes" id="UP000504636"/>
    </source>
</evidence>
<dbReference type="EMBL" id="MU003696">
    <property type="protein sequence ID" value="KAF2813385.1"/>
    <property type="molecule type" value="Genomic_DNA"/>
</dbReference>
<dbReference type="Gene3D" id="2.30.130.30">
    <property type="entry name" value="Hypothetical protein"/>
    <property type="match status" value="1"/>
</dbReference>
<reference evidence="1 3" key="1">
    <citation type="journal article" date="2020" name="Stud. Mycol.">
        <title>101 Dothideomycetes genomes: a test case for predicting lifestyles and emergence of pathogens.</title>
        <authorList>
            <person name="Haridas S."/>
            <person name="Albert R."/>
            <person name="Binder M."/>
            <person name="Bloem J."/>
            <person name="Labutti K."/>
            <person name="Salamov A."/>
            <person name="Andreopoulos B."/>
            <person name="Baker S."/>
            <person name="Barry K."/>
            <person name="Bills G."/>
            <person name="Bluhm B."/>
            <person name="Cannon C."/>
            <person name="Castanera R."/>
            <person name="Culley D."/>
            <person name="Daum C."/>
            <person name="Ezra D."/>
            <person name="Gonzalez J."/>
            <person name="Henrissat B."/>
            <person name="Kuo A."/>
            <person name="Liang C."/>
            <person name="Lipzen A."/>
            <person name="Lutzoni F."/>
            <person name="Magnuson J."/>
            <person name="Mondo S."/>
            <person name="Nolan M."/>
            <person name="Ohm R."/>
            <person name="Pangilinan J."/>
            <person name="Park H.-J."/>
            <person name="Ramirez L."/>
            <person name="Alfaro M."/>
            <person name="Sun H."/>
            <person name="Tritt A."/>
            <person name="Yoshinaga Y."/>
            <person name="Zwiers L.-H."/>
            <person name="Turgeon B."/>
            <person name="Goodwin S."/>
            <person name="Spatafora J."/>
            <person name="Crous P."/>
            <person name="Grigoriev I."/>
        </authorList>
    </citation>
    <scope>NUCLEOTIDE SEQUENCE</scope>
    <source>
        <strain evidence="1 3">CBS 304.34</strain>
    </source>
</reference>
<feature type="non-terminal residue" evidence="1">
    <location>
        <position position="1"/>
    </location>
</feature>
<reference evidence="3" key="3">
    <citation type="submission" date="2025-04" db="UniProtKB">
        <authorList>
            <consortium name="RefSeq"/>
        </authorList>
    </citation>
    <scope>IDENTIFICATION</scope>
    <source>
        <strain evidence="3">CBS 304.34</strain>
    </source>
</reference>
<accession>A0A6A6YZP0</accession>
<dbReference type="InterPro" id="IPR015947">
    <property type="entry name" value="PUA-like_sf"/>
</dbReference>
<dbReference type="Proteomes" id="UP000504636">
    <property type="component" value="Unplaced"/>
</dbReference>
<evidence type="ECO:0000313" key="3">
    <source>
        <dbReference type="RefSeq" id="XP_033580349.1"/>
    </source>
</evidence>
<reference evidence="3" key="2">
    <citation type="submission" date="2020-04" db="EMBL/GenBank/DDBJ databases">
        <authorList>
            <consortium name="NCBI Genome Project"/>
        </authorList>
    </citation>
    <scope>NUCLEOTIDE SEQUENCE</scope>
    <source>
        <strain evidence="3">CBS 304.34</strain>
    </source>
</reference>
<evidence type="ECO:0000313" key="1">
    <source>
        <dbReference type="EMBL" id="KAF2813385.1"/>
    </source>
</evidence>
<gene>
    <name evidence="1 3" type="ORF">BDZ99DRAFT_349449</name>
</gene>
<proteinExistence type="predicted"/>
<dbReference type="SUPFAM" id="SSF88697">
    <property type="entry name" value="PUA domain-like"/>
    <property type="match status" value="1"/>
</dbReference>
<name>A0A6A6YZP0_9PEZI</name>
<dbReference type="AlphaFoldDB" id="A0A6A6YZP0"/>
<dbReference type="OrthoDB" id="2149705at2759"/>
<dbReference type="RefSeq" id="XP_033580349.1">
    <property type="nucleotide sequence ID" value="XM_033714487.1"/>
</dbReference>
<keyword evidence="2" id="KW-1185">Reference proteome</keyword>
<protein>
    <submittedName>
        <fullName evidence="1 3">Uncharacterized protein</fullName>
    </submittedName>
</protein>
<sequence length="132" mass="15494">DVILAIQEPYMNQIVDGSKTYEFRKYLLKTTIERIWFYRISPHSSIEYVCEIEPARTRMPGDEPLPEDGLGNLEYNTRHKDYDGYDYAYKIKSVYHLETPITLDDLKNEHGITAAPRGLIYAPKSMTDIDWR</sequence>
<feature type="non-terminal residue" evidence="1">
    <location>
        <position position="132"/>
    </location>
</feature>
<organism evidence="1">
    <name type="scientific">Mytilinidion resinicola</name>
    <dbReference type="NCBI Taxonomy" id="574789"/>
    <lineage>
        <taxon>Eukaryota</taxon>
        <taxon>Fungi</taxon>
        <taxon>Dikarya</taxon>
        <taxon>Ascomycota</taxon>
        <taxon>Pezizomycotina</taxon>
        <taxon>Dothideomycetes</taxon>
        <taxon>Pleosporomycetidae</taxon>
        <taxon>Mytilinidiales</taxon>
        <taxon>Mytilinidiaceae</taxon>
        <taxon>Mytilinidion</taxon>
    </lineage>
</organism>
<dbReference type="GeneID" id="54455380"/>